<protein>
    <submittedName>
        <fullName evidence="3">Alpha/beta hydrolase</fullName>
    </submittedName>
</protein>
<dbReference type="Pfam" id="PF02129">
    <property type="entry name" value="Peptidase_S15"/>
    <property type="match status" value="1"/>
</dbReference>
<keyword evidence="3" id="KW-0378">Hydrolase</keyword>
<organism evidence="3 4">
    <name type="scientific">Streptomyces phaeochromogenes</name>
    <dbReference type="NCBI Taxonomy" id="1923"/>
    <lineage>
        <taxon>Bacteria</taxon>
        <taxon>Bacillati</taxon>
        <taxon>Actinomycetota</taxon>
        <taxon>Actinomycetes</taxon>
        <taxon>Kitasatosporales</taxon>
        <taxon>Streptomycetaceae</taxon>
        <taxon>Streptomyces</taxon>
        <taxon>Streptomyces phaeochromogenes group</taxon>
    </lineage>
</organism>
<name>A0ABZ1H734_STRPH</name>
<proteinExistence type="predicted"/>
<gene>
    <name evidence="3" type="ORF">OHB35_14560</name>
</gene>
<dbReference type="EMBL" id="CP109135">
    <property type="protein sequence ID" value="WSD14369.1"/>
    <property type="molecule type" value="Genomic_DNA"/>
</dbReference>
<evidence type="ECO:0000313" key="3">
    <source>
        <dbReference type="EMBL" id="WSD14369.1"/>
    </source>
</evidence>
<feature type="region of interest" description="Disordered" evidence="1">
    <location>
        <begin position="166"/>
        <end position="186"/>
    </location>
</feature>
<dbReference type="InterPro" id="IPR029058">
    <property type="entry name" value="AB_hydrolase_fold"/>
</dbReference>
<evidence type="ECO:0000259" key="2">
    <source>
        <dbReference type="Pfam" id="PF02129"/>
    </source>
</evidence>
<evidence type="ECO:0000313" key="4">
    <source>
        <dbReference type="Proteomes" id="UP001340816"/>
    </source>
</evidence>
<dbReference type="Gene3D" id="1.10.10.800">
    <property type="match status" value="1"/>
</dbReference>
<accession>A0ABZ1H734</accession>
<dbReference type="SUPFAM" id="SSF53474">
    <property type="entry name" value="alpha/beta-Hydrolases"/>
    <property type="match status" value="1"/>
</dbReference>
<feature type="domain" description="Xaa-Pro dipeptidyl-peptidase-like" evidence="2">
    <location>
        <begin position="14"/>
        <end position="137"/>
    </location>
</feature>
<dbReference type="GO" id="GO:0016787">
    <property type="term" value="F:hydrolase activity"/>
    <property type="evidence" value="ECO:0007669"/>
    <property type="project" value="UniProtKB-KW"/>
</dbReference>
<dbReference type="PANTHER" id="PTHR47751">
    <property type="entry name" value="SUPERFAMILY HYDROLASE, PUTATIVE (AFU_ORTHOLOGUE AFUA_2G16580)-RELATED"/>
    <property type="match status" value="1"/>
</dbReference>
<dbReference type="InterPro" id="IPR000383">
    <property type="entry name" value="Xaa-Pro-like_dom"/>
</dbReference>
<dbReference type="Gene3D" id="3.40.50.1820">
    <property type="entry name" value="alpha/beta hydrolase"/>
    <property type="match status" value="1"/>
</dbReference>
<dbReference type="Proteomes" id="UP001340816">
    <property type="component" value="Chromosome"/>
</dbReference>
<sequence length="305" mass="32824">MKIRVSFPSSNLKIAGVLFVPDTYTGEPLPAVVVGHPAGGVKEQTASIYAEHLSRAGFAALVFDAAYQGESEGEPRYLEDPFQRAEDVRAAVSFLSARSDIDPERIGGLGICASGGYVSFAAQTDRRIKAVATVSAVDISVLVFGGSGDDQNPELRDELLRQAGAQRNAEARGLGSTSVSPVPALASDVPNFPPRSMFGEAYEYYRGPRGNHPNSRNWMVPRLDAFAQFAAFAHQHWISPRPLLMIVGSDADTRGLSDAAVARAAEPKELFEIDGASHIDMYDQPEYVLPAVAKLTDFFGKHLNA</sequence>
<dbReference type="InterPro" id="IPR051411">
    <property type="entry name" value="Polyketide_trans_af380"/>
</dbReference>
<evidence type="ECO:0000256" key="1">
    <source>
        <dbReference type="SAM" id="MobiDB-lite"/>
    </source>
</evidence>
<dbReference type="PANTHER" id="PTHR47751:SF1">
    <property type="entry name" value="SUPERFAMILY HYDROLASE, PUTATIVE (AFU_ORTHOLOGUE AFUA_2G16580)-RELATED"/>
    <property type="match status" value="1"/>
</dbReference>
<dbReference type="RefSeq" id="WP_326759013.1">
    <property type="nucleotide sequence ID" value="NZ_CP109135.1"/>
</dbReference>
<reference evidence="3 4" key="1">
    <citation type="submission" date="2022-10" db="EMBL/GenBank/DDBJ databases">
        <title>The complete genomes of actinobacterial strains from the NBC collection.</title>
        <authorList>
            <person name="Joergensen T.S."/>
            <person name="Alvarez Arevalo M."/>
            <person name="Sterndorff E.B."/>
            <person name="Faurdal D."/>
            <person name="Vuksanovic O."/>
            <person name="Mourched A.-S."/>
            <person name="Charusanti P."/>
            <person name="Shaw S."/>
            <person name="Blin K."/>
            <person name="Weber T."/>
        </authorList>
    </citation>
    <scope>NUCLEOTIDE SEQUENCE [LARGE SCALE GENOMIC DNA]</scope>
    <source>
        <strain evidence="3 4">NBC 01752</strain>
    </source>
</reference>
<keyword evidence="4" id="KW-1185">Reference proteome</keyword>